<dbReference type="Proteomes" id="UP000294894">
    <property type="component" value="Chromosome"/>
</dbReference>
<keyword evidence="1" id="KW-0547">Nucleotide-binding</keyword>
<name>A0A4P7GQD8_9ACTN</name>
<dbReference type="Gene3D" id="1.25.40.10">
    <property type="entry name" value="Tetratricopeptide repeat domain"/>
    <property type="match status" value="1"/>
</dbReference>
<dbReference type="PRINTS" id="PR00038">
    <property type="entry name" value="HTHLUXR"/>
</dbReference>
<organism evidence="4 5">
    <name type="scientific">Nocardioides euryhalodurans</name>
    <dbReference type="NCBI Taxonomy" id="2518370"/>
    <lineage>
        <taxon>Bacteria</taxon>
        <taxon>Bacillati</taxon>
        <taxon>Actinomycetota</taxon>
        <taxon>Actinomycetes</taxon>
        <taxon>Propionibacteriales</taxon>
        <taxon>Nocardioidaceae</taxon>
        <taxon>Nocardioides</taxon>
    </lineage>
</organism>
<dbReference type="InterPro" id="IPR016032">
    <property type="entry name" value="Sig_transdc_resp-reg_C-effctor"/>
</dbReference>
<dbReference type="GO" id="GO:0005524">
    <property type="term" value="F:ATP binding"/>
    <property type="evidence" value="ECO:0007669"/>
    <property type="project" value="UniProtKB-KW"/>
</dbReference>
<dbReference type="Pfam" id="PF13191">
    <property type="entry name" value="AAA_16"/>
    <property type="match status" value="1"/>
</dbReference>
<dbReference type="Gene3D" id="1.10.10.10">
    <property type="entry name" value="Winged helix-like DNA-binding domain superfamily/Winged helix DNA-binding domain"/>
    <property type="match status" value="1"/>
</dbReference>
<dbReference type="SUPFAM" id="SSF52540">
    <property type="entry name" value="P-loop containing nucleoside triphosphate hydrolases"/>
    <property type="match status" value="1"/>
</dbReference>
<dbReference type="SUPFAM" id="SSF46894">
    <property type="entry name" value="C-terminal effector domain of the bipartite response regulators"/>
    <property type="match status" value="1"/>
</dbReference>
<gene>
    <name evidence="4" type="ORF">EXE57_00755</name>
</gene>
<proteinExistence type="predicted"/>
<keyword evidence="2" id="KW-0067">ATP-binding</keyword>
<evidence type="ECO:0000313" key="5">
    <source>
        <dbReference type="Proteomes" id="UP000294894"/>
    </source>
</evidence>
<dbReference type="GO" id="GO:0005737">
    <property type="term" value="C:cytoplasm"/>
    <property type="evidence" value="ECO:0007669"/>
    <property type="project" value="TreeGrafter"/>
</dbReference>
<dbReference type="Pfam" id="PF00196">
    <property type="entry name" value="GerE"/>
    <property type="match status" value="1"/>
</dbReference>
<reference evidence="4 5" key="1">
    <citation type="submission" date="2019-03" db="EMBL/GenBank/DDBJ databases">
        <title>Three New Species of Nocardioides, Nocardioides euryhalodurans sp. nov., Nocardioides seonyuensis sp. nov. and Nocardioides eburneoflavus sp. nov., Iolated from Soil.</title>
        <authorList>
            <person name="Roh S.G."/>
            <person name="Lee C."/>
            <person name="Kim M.-K."/>
            <person name="Kim S.B."/>
        </authorList>
    </citation>
    <scope>NUCLEOTIDE SEQUENCE [LARGE SCALE GENOMIC DNA]</scope>
    <source>
        <strain evidence="4 5">MMS17-SY117</strain>
    </source>
</reference>
<dbReference type="InterPro" id="IPR036388">
    <property type="entry name" value="WH-like_DNA-bd_sf"/>
</dbReference>
<dbReference type="CDD" id="cd06170">
    <property type="entry name" value="LuxR_C_like"/>
    <property type="match status" value="1"/>
</dbReference>
<dbReference type="SMART" id="SM00421">
    <property type="entry name" value="HTH_LUXR"/>
    <property type="match status" value="1"/>
</dbReference>
<dbReference type="OrthoDB" id="3202170at2"/>
<dbReference type="EMBL" id="CP038267">
    <property type="protein sequence ID" value="QBR94249.1"/>
    <property type="molecule type" value="Genomic_DNA"/>
</dbReference>
<keyword evidence="5" id="KW-1185">Reference proteome</keyword>
<dbReference type="PANTHER" id="PTHR16305">
    <property type="entry name" value="TESTICULAR SOLUBLE ADENYLYL CYCLASE"/>
    <property type="match status" value="1"/>
</dbReference>
<dbReference type="KEGG" id="noy:EXE57_00755"/>
<dbReference type="GO" id="GO:0004016">
    <property type="term" value="F:adenylate cyclase activity"/>
    <property type="evidence" value="ECO:0007669"/>
    <property type="project" value="TreeGrafter"/>
</dbReference>
<dbReference type="GO" id="GO:0006355">
    <property type="term" value="P:regulation of DNA-templated transcription"/>
    <property type="evidence" value="ECO:0007669"/>
    <property type="project" value="InterPro"/>
</dbReference>
<evidence type="ECO:0000259" key="3">
    <source>
        <dbReference type="PROSITE" id="PS50043"/>
    </source>
</evidence>
<dbReference type="InterPro" id="IPR011990">
    <property type="entry name" value="TPR-like_helical_dom_sf"/>
</dbReference>
<sequence length="905" mass="95947">MLVGRGPERALLAEIVDAARHGTAGSVVVRGEPGVGKSALLDAIVADDDAATVVRTQGLEVEAPLAFAALHRLLRPLTRLREQLPPPQARALAVAFGEDDGPSVEPFLVGVATLSLLTAAAEESLVLCAVDDAHWLDPASAAALLFCARRLGADRVAMVFAARDAAGAVFEAPGLAELLLTGLDAEDSRALLAARLGADPADEVARRLIAETGGNPLALLELPGELTAAQLDGSAALPTTLHLTARVEQALLDRSRRLPAPVQRLLLLAAADDTGQPDVLRRAGVHWGLDDDVVERAIDSGLLVDSGGSVSLQHPLVRSAIYQAATAADRRGAHRALAGALAGSGHEDREVWHRACAAEGPDADLVDALERVGERSQRRGGHRSALAAYERAAELSTDAVRRAHLGFAAARSAWACGQAARAQSLLGAAREGTEDALLLCDVARLRGHIEVNIGSAPEAHRMFVDAAHAVLPTDPVRALDIGVAAAVMRTFGADSGTPMHTDELLTATTADRSPRTRCLRQMLVAMTLVADADWGAAADALDVALEIGAAVDDRDVLWNLGNAALQLGDDDRQQQFYSFALSRAREVGAATAVTYCLQRLCFGHWTRGDHVALRVSAEEAVALGASIGQPAVTALPIAWLVLLAAQQDRDDYDDLLLRLEELVAAHPLGIMADPVHDLTRWAMGIRAASSGDASGAFHQLGRMRMPVLQRLSATERIEAAVRAGEAATARAWAEDLAAFAEATRRPWALSAVAFGKALTADVDAELLFERALSDAATGGRPLDVARVELAYGEWLRRSQRRVDARIHLRRALETFHDVRAQWLASRAESELRASGETARKRDPSTLLQLTPTELKIAQLVSSGMSNKDVAAQCWISPRTVAFHLRNVFAKAGVTSRGELAGLDLG</sequence>
<feature type="domain" description="HTH luxR-type" evidence="3">
    <location>
        <begin position="842"/>
        <end position="905"/>
    </location>
</feature>
<dbReference type="PROSITE" id="PS00622">
    <property type="entry name" value="HTH_LUXR_1"/>
    <property type="match status" value="1"/>
</dbReference>
<dbReference type="GO" id="GO:0003677">
    <property type="term" value="F:DNA binding"/>
    <property type="evidence" value="ECO:0007669"/>
    <property type="project" value="InterPro"/>
</dbReference>
<dbReference type="InterPro" id="IPR041664">
    <property type="entry name" value="AAA_16"/>
</dbReference>
<protein>
    <submittedName>
        <fullName evidence="4">Helix-turn-helix transcriptional regulator</fullName>
    </submittedName>
</protein>
<dbReference type="InterPro" id="IPR027417">
    <property type="entry name" value="P-loop_NTPase"/>
</dbReference>
<evidence type="ECO:0000313" key="4">
    <source>
        <dbReference type="EMBL" id="QBR94249.1"/>
    </source>
</evidence>
<evidence type="ECO:0000256" key="2">
    <source>
        <dbReference type="ARBA" id="ARBA00022840"/>
    </source>
</evidence>
<dbReference type="AlphaFoldDB" id="A0A4P7GQD8"/>
<evidence type="ECO:0000256" key="1">
    <source>
        <dbReference type="ARBA" id="ARBA00022741"/>
    </source>
</evidence>
<accession>A0A4P7GQD8</accession>
<dbReference type="PANTHER" id="PTHR16305:SF35">
    <property type="entry name" value="TRANSCRIPTIONAL ACTIVATOR DOMAIN"/>
    <property type="match status" value="1"/>
</dbReference>
<dbReference type="InterPro" id="IPR000792">
    <property type="entry name" value="Tscrpt_reg_LuxR_C"/>
</dbReference>
<dbReference type="PROSITE" id="PS50043">
    <property type="entry name" value="HTH_LUXR_2"/>
    <property type="match status" value="1"/>
</dbReference>